<dbReference type="PANTHER" id="PTHR14145:SF2">
    <property type="entry name" value="COP9 SIGNALOSOME COMPLEX SUBUNIT 1"/>
    <property type="match status" value="1"/>
</dbReference>
<dbReference type="OrthoDB" id="422427at2759"/>
<feature type="region of interest" description="Disordered" evidence="6">
    <location>
        <begin position="1"/>
        <end position="28"/>
    </location>
</feature>
<dbReference type="GO" id="GO:0008180">
    <property type="term" value="C:COP9 signalosome"/>
    <property type="evidence" value="ECO:0007669"/>
    <property type="project" value="UniProtKB-KW"/>
</dbReference>
<keyword evidence="3" id="KW-0963">Cytoplasm</keyword>
<reference evidence="8 9" key="1">
    <citation type="submission" date="2017-03" db="EMBL/GenBank/DDBJ databases">
        <title>Genomes of endolithic fungi from Antarctica.</title>
        <authorList>
            <person name="Coleine C."/>
            <person name="Masonjones S."/>
            <person name="Stajich J.E."/>
        </authorList>
    </citation>
    <scope>NUCLEOTIDE SEQUENCE [LARGE SCALE GENOMIC DNA]</scope>
    <source>
        <strain evidence="8 9">CCFEE 5184</strain>
    </source>
</reference>
<evidence type="ECO:0000256" key="5">
    <source>
        <dbReference type="ARBA" id="ARBA00023242"/>
    </source>
</evidence>
<evidence type="ECO:0000259" key="7">
    <source>
        <dbReference type="Pfam" id="PF10602"/>
    </source>
</evidence>
<gene>
    <name evidence="8" type="ORF">B0A55_13592</name>
</gene>
<dbReference type="GO" id="GO:0005737">
    <property type="term" value="C:cytoplasm"/>
    <property type="evidence" value="ECO:0007669"/>
    <property type="project" value="UniProtKB-SubCell"/>
</dbReference>
<proteinExistence type="predicted"/>
<keyword evidence="4" id="KW-0736">Signalosome</keyword>
<dbReference type="STRING" id="329884.A0A4U0WE08"/>
<dbReference type="PANTHER" id="PTHR14145">
    <property type="entry name" value="26S PROTESOME SUBUNIT 6"/>
    <property type="match status" value="1"/>
</dbReference>
<dbReference type="InterPro" id="IPR045135">
    <property type="entry name" value="Rpn7_N"/>
</dbReference>
<evidence type="ECO:0000256" key="3">
    <source>
        <dbReference type="ARBA" id="ARBA00022490"/>
    </source>
</evidence>
<accession>A0A4U0WE08</accession>
<dbReference type="InterPro" id="IPR019585">
    <property type="entry name" value="Rpn7/CSN1"/>
</dbReference>
<name>A0A4U0WE08_9PEZI</name>
<keyword evidence="5" id="KW-0539">Nucleus</keyword>
<evidence type="ECO:0000313" key="8">
    <source>
        <dbReference type="EMBL" id="TKA61010.1"/>
    </source>
</evidence>
<evidence type="ECO:0000313" key="9">
    <source>
        <dbReference type="Proteomes" id="UP000309340"/>
    </source>
</evidence>
<dbReference type="Gene3D" id="1.25.40.570">
    <property type="match status" value="1"/>
</dbReference>
<evidence type="ECO:0000256" key="2">
    <source>
        <dbReference type="ARBA" id="ARBA00004496"/>
    </source>
</evidence>
<feature type="domain" description="26S proteasome regulatory subunit Rpn7 N-terminal" evidence="7">
    <location>
        <begin position="103"/>
        <end position="152"/>
    </location>
</feature>
<dbReference type="AlphaFoldDB" id="A0A4U0WE08"/>
<evidence type="ECO:0000256" key="1">
    <source>
        <dbReference type="ARBA" id="ARBA00004123"/>
    </source>
</evidence>
<protein>
    <recommendedName>
        <fullName evidence="7">26S proteasome regulatory subunit Rpn7 N-terminal domain-containing protein</fullName>
    </recommendedName>
</protein>
<dbReference type="Pfam" id="PF10602">
    <property type="entry name" value="RPN7"/>
    <property type="match status" value="1"/>
</dbReference>
<comment type="caution">
    <text evidence="8">The sequence shown here is derived from an EMBL/GenBank/DDBJ whole genome shotgun (WGS) entry which is preliminary data.</text>
</comment>
<evidence type="ECO:0000256" key="6">
    <source>
        <dbReference type="SAM" id="MobiDB-lite"/>
    </source>
</evidence>
<comment type="subcellular location">
    <subcellularLocation>
        <location evidence="2">Cytoplasm</location>
    </subcellularLocation>
    <subcellularLocation>
        <location evidence="1">Nucleus</location>
    </subcellularLocation>
</comment>
<evidence type="ECO:0000256" key="4">
    <source>
        <dbReference type="ARBA" id="ARBA00022790"/>
    </source>
</evidence>
<organism evidence="8 9">
    <name type="scientific">Friedmanniomyces simplex</name>
    <dbReference type="NCBI Taxonomy" id="329884"/>
    <lineage>
        <taxon>Eukaryota</taxon>
        <taxon>Fungi</taxon>
        <taxon>Dikarya</taxon>
        <taxon>Ascomycota</taxon>
        <taxon>Pezizomycotina</taxon>
        <taxon>Dothideomycetes</taxon>
        <taxon>Dothideomycetidae</taxon>
        <taxon>Mycosphaerellales</taxon>
        <taxon>Teratosphaeriaceae</taxon>
        <taxon>Friedmanniomyces</taxon>
    </lineage>
</organism>
<keyword evidence="9" id="KW-1185">Reference proteome</keyword>
<feature type="non-terminal residue" evidence="8">
    <location>
        <position position="175"/>
    </location>
</feature>
<dbReference type="EMBL" id="NAJQ01001290">
    <property type="protein sequence ID" value="TKA61010.1"/>
    <property type="molecule type" value="Genomic_DNA"/>
</dbReference>
<dbReference type="Proteomes" id="UP000309340">
    <property type="component" value="Unassembled WGS sequence"/>
</dbReference>
<sequence>MASMAAPGTARAPAKRLRHGGARTPDHFHLPPPTFDLDVWAGNYEGALLPLRLAHVAIHCPTLARPAIALAVAHAKKSKDVRLYTRLCELAGQLGFPDVSAPDAAWAARQEEGNKRELGRLEGELRGYKNNLIRESIRMGQEDLATHHLVTGGPPPDPVAAAAANPHALAGAGYG</sequence>